<reference evidence="2 3" key="1">
    <citation type="submission" date="2020-08" db="EMBL/GenBank/DDBJ databases">
        <title>Functional genomics of gut bacteria from endangered species of beetles.</title>
        <authorList>
            <person name="Carlos-Shanley C."/>
        </authorList>
    </citation>
    <scope>NUCLEOTIDE SEQUENCE [LARGE SCALE GENOMIC DNA]</scope>
    <source>
        <strain evidence="2 3">S00239</strain>
    </source>
</reference>
<sequence>MSTPLADYTAAPQQLKVRAKLNLRVGPSTATTRVGRARPGEVLSADQLLDAEPYLNSSHWYRQTGTGFLFWAGGVEPGSAARPAPPLSMVVNQRSDGSIQPLSEAKIKLIFGDFSFAPATPAGAVQITTPGWLAAHLASFSHPVLAAVHPAAITLHQKAIPSFQAAFDAIQAAGLADRILSFNGSFVPRHKGWNPASGLSAHSWGIAIDLNTAWNGYGKTPAPLGSLGSVQELLPHFAAQGFAWGGDFASPDVDGMHFELARLDV</sequence>
<dbReference type="GO" id="GO:0008233">
    <property type="term" value="F:peptidase activity"/>
    <property type="evidence" value="ECO:0007669"/>
    <property type="project" value="InterPro"/>
</dbReference>
<dbReference type="Pfam" id="PF13539">
    <property type="entry name" value="Peptidase_M15_4"/>
    <property type="match status" value="1"/>
</dbReference>
<organism evidence="2 3">
    <name type="scientific">Roseateles oligotrophus</name>
    <dbReference type="NCBI Taxonomy" id="1769250"/>
    <lineage>
        <taxon>Bacteria</taxon>
        <taxon>Pseudomonadati</taxon>
        <taxon>Pseudomonadota</taxon>
        <taxon>Betaproteobacteria</taxon>
        <taxon>Burkholderiales</taxon>
        <taxon>Sphaerotilaceae</taxon>
        <taxon>Roseateles</taxon>
    </lineage>
</organism>
<comment type="caution">
    <text evidence="2">The sequence shown here is derived from an EMBL/GenBank/DDBJ whole genome shotgun (WGS) entry which is preliminary data.</text>
</comment>
<evidence type="ECO:0000313" key="3">
    <source>
        <dbReference type="Proteomes" id="UP000562027"/>
    </source>
</evidence>
<dbReference type="InterPro" id="IPR009045">
    <property type="entry name" value="Zn_M74/Hedgehog-like"/>
</dbReference>
<dbReference type="RefSeq" id="WP_184295548.1">
    <property type="nucleotide sequence ID" value="NZ_JACHLP010000001.1"/>
</dbReference>
<accession>A0A840L6Q0</accession>
<dbReference type="Gene3D" id="3.30.1380.10">
    <property type="match status" value="1"/>
</dbReference>
<dbReference type="Proteomes" id="UP000562027">
    <property type="component" value="Unassembled WGS sequence"/>
</dbReference>
<feature type="domain" description="Peptidase M15C" evidence="1">
    <location>
        <begin position="197"/>
        <end position="260"/>
    </location>
</feature>
<evidence type="ECO:0000313" key="2">
    <source>
        <dbReference type="EMBL" id="MBB4841839.1"/>
    </source>
</evidence>
<proteinExistence type="predicted"/>
<gene>
    <name evidence="2" type="ORF">HNP55_000334</name>
</gene>
<name>A0A840L6Q0_9BURK</name>
<dbReference type="InterPro" id="IPR039561">
    <property type="entry name" value="Peptidase_M15C"/>
</dbReference>
<dbReference type="SUPFAM" id="SSF55166">
    <property type="entry name" value="Hedgehog/DD-peptidase"/>
    <property type="match status" value="1"/>
</dbReference>
<dbReference type="EMBL" id="JACHLP010000001">
    <property type="protein sequence ID" value="MBB4841839.1"/>
    <property type="molecule type" value="Genomic_DNA"/>
</dbReference>
<evidence type="ECO:0000259" key="1">
    <source>
        <dbReference type="Pfam" id="PF13539"/>
    </source>
</evidence>
<protein>
    <recommendedName>
        <fullName evidence="1">Peptidase M15C domain-containing protein</fullName>
    </recommendedName>
</protein>
<keyword evidence="3" id="KW-1185">Reference proteome</keyword>
<dbReference type="AlphaFoldDB" id="A0A840L6Q0"/>